<name>A0ABP0DCL6_9PEZI</name>
<evidence type="ECO:0000256" key="1">
    <source>
        <dbReference type="SAM" id="MobiDB-lite"/>
    </source>
</evidence>
<dbReference type="PANTHER" id="PTHR18063">
    <property type="entry name" value="NF-E2 INDUCIBLE PROTEIN"/>
    <property type="match status" value="1"/>
</dbReference>
<feature type="region of interest" description="Disordered" evidence="1">
    <location>
        <begin position="1"/>
        <end position="122"/>
    </location>
</feature>
<dbReference type="Pfam" id="PF04424">
    <property type="entry name" value="MINDY_DUB"/>
    <property type="match status" value="1"/>
</dbReference>
<accession>A0ABP0DCL6</accession>
<proteinExistence type="predicted"/>
<feature type="region of interest" description="Disordered" evidence="1">
    <location>
        <begin position="234"/>
        <end position="274"/>
    </location>
</feature>
<protein>
    <recommendedName>
        <fullName evidence="2">MINDY deubiquitinase domain-containing protein</fullName>
    </recommendedName>
</protein>
<dbReference type="InterPro" id="IPR007518">
    <property type="entry name" value="MINDY"/>
</dbReference>
<feature type="compositionally biased region" description="Polar residues" evidence="1">
    <location>
        <begin position="90"/>
        <end position="103"/>
    </location>
</feature>
<feature type="compositionally biased region" description="Low complexity" evidence="1">
    <location>
        <begin position="923"/>
        <end position="936"/>
    </location>
</feature>
<feature type="compositionally biased region" description="Pro residues" evidence="1">
    <location>
        <begin position="340"/>
        <end position="349"/>
    </location>
</feature>
<evidence type="ECO:0000259" key="2">
    <source>
        <dbReference type="Pfam" id="PF04424"/>
    </source>
</evidence>
<gene>
    <name evidence="3" type="ORF">SEPCBS119000_001784</name>
</gene>
<feature type="compositionally biased region" description="Low complexity" evidence="1">
    <location>
        <begin position="73"/>
        <end position="88"/>
    </location>
</feature>
<feature type="compositionally biased region" description="Polar residues" evidence="1">
    <location>
        <begin position="30"/>
        <end position="61"/>
    </location>
</feature>
<dbReference type="EMBL" id="CAWUON010000015">
    <property type="protein sequence ID" value="CAK7265973.1"/>
    <property type="molecule type" value="Genomic_DNA"/>
</dbReference>
<dbReference type="InterPro" id="IPR033979">
    <property type="entry name" value="MINDY_domain"/>
</dbReference>
<keyword evidence="4" id="KW-1185">Reference proteome</keyword>
<feature type="compositionally biased region" description="Polar residues" evidence="1">
    <location>
        <begin position="1"/>
        <end position="19"/>
    </location>
</feature>
<organism evidence="3 4">
    <name type="scientific">Sporothrix epigloea</name>
    <dbReference type="NCBI Taxonomy" id="1892477"/>
    <lineage>
        <taxon>Eukaryota</taxon>
        <taxon>Fungi</taxon>
        <taxon>Dikarya</taxon>
        <taxon>Ascomycota</taxon>
        <taxon>Pezizomycotina</taxon>
        <taxon>Sordariomycetes</taxon>
        <taxon>Sordariomycetidae</taxon>
        <taxon>Ophiostomatales</taxon>
        <taxon>Ophiostomataceae</taxon>
        <taxon>Sporothrix</taxon>
    </lineage>
</organism>
<feature type="compositionally biased region" description="Polar residues" evidence="1">
    <location>
        <begin position="805"/>
        <end position="828"/>
    </location>
</feature>
<comment type="caution">
    <text evidence="3">The sequence shown here is derived from an EMBL/GenBank/DDBJ whole genome shotgun (WGS) entry which is preliminary data.</text>
</comment>
<dbReference type="PANTHER" id="PTHR18063:SF6">
    <property type="entry name" value="UBIQUITIN CARBOXYL-TERMINAL HYDROLASE"/>
    <property type="match status" value="1"/>
</dbReference>
<feature type="region of interest" description="Disordered" evidence="1">
    <location>
        <begin position="741"/>
        <end position="828"/>
    </location>
</feature>
<feature type="region of interest" description="Disordered" evidence="1">
    <location>
        <begin position="676"/>
        <end position="708"/>
    </location>
</feature>
<feature type="domain" description="MINDY deubiquitinase" evidence="2">
    <location>
        <begin position="373"/>
        <end position="676"/>
    </location>
</feature>
<evidence type="ECO:0000313" key="3">
    <source>
        <dbReference type="EMBL" id="CAK7265973.1"/>
    </source>
</evidence>
<feature type="compositionally biased region" description="Low complexity" evidence="1">
    <location>
        <begin position="111"/>
        <end position="120"/>
    </location>
</feature>
<feature type="compositionally biased region" description="Polar residues" evidence="1">
    <location>
        <begin position="683"/>
        <end position="702"/>
    </location>
</feature>
<dbReference type="Proteomes" id="UP001642502">
    <property type="component" value="Unassembled WGS sequence"/>
</dbReference>
<feature type="region of interest" description="Disordered" evidence="1">
    <location>
        <begin position="291"/>
        <end position="370"/>
    </location>
</feature>
<evidence type="ECO:0000313" key="4">
    <source>
        <dbReference type="Proteomes" id="UP001642502"/>
    </source>
</evidence>
<feature type="compositionally biased region" description="Polar residues" evidence="1">
    <location>
        <begin position="744"/>
        <end position="793"/>
    </location>
</feature>
<feature type="compositionally biased region" description="Polar residues" evidence="1">
    <location>
        <begin position="314"/>
        <end position="329"/>
    </location>
</feature>
<feature type="region of interest" description="Disordered" evidence="1">
    <location>
        <begin position="866"/>
        <end position="946"/>
    </location>
</feature>
<sequence>MVGQESVSQPDGAAITSSLDPHANEKPGQRPTSPVSPTLSDQYSNFNIEEQSAWSQSTLQDATHEVNRPPLPRKALAAATPTPTALPASANDSSNTRLLSETNPFRRKMLAPSSSCSPSAPQRPLVVDLQAPAQIMSLSQLSMDEQNQNPWQPLPEGDGTFASAPAPAILERTASEAGENGWTSQNVSTRAFENTNLAAGSSNVRFLNPNSLAPGEEADGAGWEEIVTPAATTSVPKAGGVPLQSLLRDSNEWDDVDGIAGRRPLPPGPAGSSWALAANEAVPELLSRQSSWENVADDGEDDREPGGGNGSGRDAQTATHSSAEIQNSDPLDRVEDTVPQLPPQLPPRNVPEVGNGIPPRQPARPADSDTSEIYQVKNISWYDFRTPQNPRISPILLQNANGPCPLVALVNALSLSSPPDMSTPLTEILQTRERVSLSLVLEALVEELMSTQRSNSDSNLPDLSELFNFLRGIHTGMNVNPRFIPTPDVLAAFRRTSLSHLHPAERDQMVPGTFEDTREMQLYATFKIPLIHGWLPAKGDSAYAALARQATSYEDVQNVLFREEELLDKFSSPYGDGLTEEERQLLQDIDTIKTYLHVSATQLTPFGLEVIGKAMLPGTFAILFRNDHFSTLYLHPQTSQLLSLVTDAGYANLDEVIWEALIDVNGEHADFYSGDFRPVGGDSAQQSSHGVGESGTNAQASNDQDRDRTDRDYAIALQLQYEEEERLRTENEHNNQLSERFIEQDTQSARQSTQASAPGSHRYNNSVGGARYDSSQAAPISPRRSSAGFSSDSLRADMNTHQRRTLSSSTSIPARGATITNNSRTGQYSTGYSAPRTVPAQQMVRPPISAPATSRTARTRPAVYRAADNDNGEEAPPTYEHAATQAPYHPPAGTSESEYVGTGAEFSRTALPPRPPGMISTPSAYSQSYRQQQAVSNRTSRECTIM</sequence>
<reference evidence="3 4" key="1">
    <citation type="submission" date="2024-01" db="EMBL/GenBank/DDBJ databases">
        <authorList>
            <person name="Allen C."/>
            <person name="Tagirdzhanova G."/>
        </authorList>
    </citation>
    <scope>NUCLEOTIDE SEQUENCE [LARGE SCALE GENOMIC DNA]</scope>
    <source>
        <strain evidence="3 4">CBS 119000</strain>
    </source>
</reference>